<dbReference type="CDD" id="cd02440">
    <property type="entry name" value="AdoMet_MTases"/>
    <property type="match status" value="1"/>
</dbReference>
<dbReference type="GO" id="GO:0032259">
    <property type="term" value="P:methylation"/>
    <property type="evidence" value="ECO:0007669"/>
    <property type="project" value="UniProtKB-KW"/>
</dbReference>
<feature type="domain" description="Methyltransferase type 11" evidence="1">
    <location>
        <begin position="26"/>
        <end position="115"/>
    </location>
</feature>
<gene>
    <name evidence="2" type="ORF">GCM10022236_44770</name>
</gene>
<organism evidence="2 3">
    <name type="scientific">Microlunatus ginsengisoli</name>
    <dbReference type="NCBI Taxonomy" id="363863"/>
    <lineage>
        <taxon>Bacteria</taxon>
        <taxon>Bacillati</taxon>
        <taxon>Actinomycetota</taxon>
        <taxon>Actinomycetes</taxon>
        <taxon>Propionibacteriales</taxon>
        <taxon>Propionibacteriaceae</taxon>
        <taxon>Microlunatus</taxon>
    </lineage>
</organism>
<dbReference type="InterPro" id="IPR013216">
    <property type="entry name" value="Methyltransf_11"/>
</dbReference>
<sequence>MQRTPRPPYPTAAVDWLLGERPARVLDLGSGKGGFAQMLAAAGHEVFAVDRSARVCAELRERLPDARITAARVEALPFLSCHFDVVTASQTLHHFAPGLALTEIARVLKPGGRIAVAYNSRDDTVPWVKRLLAMTRAADPEAMSGDYGQHSVATLADSPYFTGLERRNFRNWIPVTRDGLLTMIERRPGTARLDQSTRQALLAEVGQLYDTVARPPEPLLLPFQAACWRAVVDHSQLAISDDPDAVEIKF</sequence>
<comment type="caution">
    <text evidence="2">The sequence shown here is derived from an EMBL/GenBank/DDBJ whole genome shotgun (WGS) entry which is preliminary data.</text>
</comment>
<keyword evidence="3" id="KW-1185">Reference proteome</keyword>
<accession>A0ABP7APS2</accession>
<dbReference type="SUPFAM" id="SSF53335">
    <property type="entry name" value="S-adenosyl-L-methionine-dependent methyltransferases"/>
    <property type="match status" value="1"/>
</dbReference>
<evidence type="ECO:0000259" key="1">
    <source>
        <dbReference type="Pfam" id="PF08241"/>
    </source>
</evidence>
<keyword evidence="2" id="KW-0489">Methyltransferase</keyword>
<protein>
    <submittedName>
        <fullName evidence="2">Class I SAM-dependent methyltransferase</fullName>
    </submittedName>
</protein>
<reference evidence="3" key="1">
    <citation type="journal article" date="2019" name="Int. J. Syst. Evol. Microbiol.">
        <title>The Global Catalogue of Microorganisms (GCM) 10K type strain sequencing project: providing services to taxonomists for standard genome sequencing and annotation.</title>
        <authorList>
            <consortium name="The Broad Institute Genomics Platform"/>
            <consortium name="The Broad Institute Genome Sequencing Center for Infectious Disease"/>
            <person name="Wu L."/>
            <person name="Ma J."/>
        </authorList>
    </citation>
    <scope>NUCLEOTIDE SEQUENCE [LARGE SCALE GENOMIC DNA]</scope>
    <source>
        <strain evidence="3">JCM 16929</strain>
    </source>
</reference>
<dbReference type="Gene3D" id="3.40.50.150">
    <property type="entry name" value="Vaccinia Virus protein VP39"/>
    <property type="match status" value="1"/>
</dbReference>
<dbReference type="EMBL" id="BAABAB010000044">
    <property type="protein sequence ID" value="GAA3637306.1"/>
    <property type="molecule type" value="Genomic_DNA"/>
</dbReference>
<dbReference type="GO" id="GO:0008168">
    <property type="term" value="F:methyltransferase activity"/>
    <property type="evidence" value="ECO:0007669"/>
    <property type="project" value="UniProtKB-KW"/>
</dbReference>
<dbReference type="Pfam" id="PF08241">
    <property type="entry name" value="Methyltransf_11"/>
    <property type="match status" value="1"/>
</dbReference>
<keyword evidence="2" id="KW-0808">Transferase</keyword>
<dbReference type="PANTHER" id="PTHR42912">
    <property type="entry name" value="METHYLTRANSFERASE"/>
    <property type="match status" value="1"/>
</dbReference>
<evidence type="ECO:0000313" key="3">
    <source>
        <dbReference type="Proteomes" id="UP001501490"/>
    </source>
</evidence>
<dbReference type="InterPro" id="IPR029063">
    <property type="entry name" value="SAM-dependent_MTases_sf"/>
</dbReference>
<proteinExistence type="predicted"/>
<dbReference type="RefSeq" id="WP_344808774.1">
    <property type="nucleotide sequence ID" value="NZ_BAABAB010000044.1"/>
</dbReference>
<evidence type="ECO:0000313" key="2">
    <source>
        <dbReference type="EMBL" id="GAA3637306.1"/>
    </source>
</evidence>
<name>A0ABP7APS2_9ACTN</name>
<dbReference type="InterPro" id="IPR050508">
    <property type="entry name" value="Methyltransf_Superfamily"/>
</dbReference>
<dbReference type="Proteomes" id="UP001501490">
    <property type="component" value="Unassembled WGS sequence"/>
</dbReference>